<evidence type="ECO:0000313" key="3">
    <source>
        <dbReference type="RefSeq" id="XP_022258457.1"/>
    </source>
</evidence>
<dbReference type="InterPro" id="IPR013783">
    <property type="entry name" value="Ig-like_fold"/>
</dbReference>
<evidence type="ECO:0000313" key="2">
    <source>
        <dbReference type="Proteomes" id="UP000694941"/>
    </source>
</evidence>
<dbReference type="RefSeq" id="XP_022258457.1">
    <property type="nucleotide sequence ID" value="XM_022402749.1"/>
</dbReference>
<feature type="domain" description="Ig-like" evidence="1">
    <location>
        <begin position="55"/>
        <end position="139"/>
    </location>
</feature>
<dbReference type="SUPFAM" id="SSF48726">
    <property type="entry name" value="Immunoglobulin"/>
    <property type="match status" value="2"/>
</dbReference>
<accession>A0ABM1TRF1</accession>
<name>A0ABM1TRF1_LIMPO</name>
<evidence type="ECO:0000259" key="1">
    <source>
        <dbReference type="PROSITE" id="PS50835"/>
    </source>
</evidence>
<dbReference type="Gene3D" id="2.60.40.10">
    <property type="entry name" value="Immunoglobulins"/>
    <property type="match status" value="2"/>
</dbReference>
<dbReference type="PROSITE" id="PS50835">
    <property type="entry name" value="IG_LIKE"/>
    <property type="match status" value="2"/>
</dbReference>
<proteinExistence type="predicted"/>
<keyword evidence="2" id="KW-1185">Reference proteome</keyword>
<organism evidence="2 3">
    <name type="scientific">Limulus polyphemus</name>
    <name type="common">Atlantic horseshoe crab</name>
    <dbReference type="NCBI Taxonomy" id="6850"/>
    <lineage>
        <taxon>Eukaryota</taxon>
        <taxon>Metazoa</taxon>
        <taxon>Ecdysozoa</taxon>
        <taxon>Arthropoda</taxon>
        <taxon>Chelicerata</taxon>
        <taxon>Merostomata</taxon>
        <taxon>Xiphosura</taxon>
        <taxon>Limulidae</taxon>
        <taxon>Limulus</taxon>
    </lineage>
</organism>
<dbReference type="InterPro" id="IPR036179">
    <property type="entry name" value="Ig-like_dom_sf"/>
</dbReference>
<dbReference type="PANTHER" id="PTHR21261">
    <property type="entry name" value="BEAT PROTEIN"/>
    <property type="match status" value="1"/>
</dbReference>
<dbReference type="InterPro" id="IPR007110">
    <property type="entry name" value="Ig-like_dom"/>
</dbReference>
<reference evidence="3" key="1">
    <citation type="submission" date="2025-08" db="UniProtKB">
        <authorList>
            <consortium name="RefSeq"/>
        </authorList>
    </citation>
    <scope>IDENTIFICATION</scope>
    <source>
        <tissue evidence="3">Muscle</tissue>
    </source>
</reference>
<dbReference type="GeneID" id="106473310"/>
<dbReference type="Proteomes" id="UP000694941">
    <property type="component" value="Unplaced"/>
</dbReference>
<dbReference type="PANTHER" id="PTHR21261:SF15">
    <property type="entry name" value="BEATEN PATH IIIA, ISOFORM D-RELATED"/>
    <property type="match status" value="1"/>
</dbReference>
<sequence length="419" mass="47533">MASRLVCMSSVEMDWSTFLRKTEKSCELALGGFQVTEIRCLRLVSLHIPKTVIAGSPAWLNCTYALETDVLYAVKWYKNETEFYRYVPRDNPPAQIYSLPGIYIDLRKSYEGHVFLNETDMNSEGNYRCEASAEAPSFQTIMGEKKMQVHVIPQKGPAIEGIQPKYDVGDFVNVTCKSSPSRPAAKIHWFINNQEPLHHALVPYLENENIRGLISSKMGLYFELMDQHFVQNAITLRCSAAILNNYTLSSEEIVIGGSFSLSSPYPRIGSNSGGPVITGGYPVYRINDVVDVNCSSATTKTPVLLHWFINEQPAPARHLVRYRVQMDRQNEMIAVLRLRFITKHKHFQDGEMHLKCTSTLSDVKNMSTRENVFGNHHKNSKLHASEDEVIGNSAQLLRSQLLYHFLFVFTTAKLLVKPF</sequence>
<gene>
    <name evidence="3" type="primary">LOC106473310</name>
</gene>
<feature type="domain" description="Ig-like" evidence="1">
    <location>
        <begin position="157"/>
        <end position="249"/>
    </location>
</feature>
<protein>
    <submittedName>
        <fullName evidence="3">Uncharacterized protein LOC106473310 isoform X1</fullName>
    </submittedName>
</protein>